<dbReference type="PANTHER" id="PTHR30037:SF3">
    <property type="entry name" value="BLR0857 PROTEIN"/>
    <property type="match status" value="1"/>
</dbReference>
<dbReference type="Gene3D" id="1.10.340.30">
    <property type="entry name" value="Hypothetical protein, domain 2"/>
    <property type="match status" value="1"/>
</dbReference>
<accession>A0A1G7E645</accession>
<proteinExistence type="predicted"/>
<gene>
    <name evidence="1" type="ORF">SAMN04488071_3301</name>
</gene>
<dbReference type="InterPro" id="IPR052891">
    <property type="entry name" value="DNA-3mA_glycosylase"/>
</dbReference>
<dbReference type="PANTHER" id="PTHR30037">
    <property type="entry name" value="DNA-3-METHYLADENINE GLYCOSYLASE 1"/>
    <property type="match status" value="1"/>
</dbReference>
<dbReference type="AlphaFoldDB" id="A0A1G7E645"/>
<dbReference type="RefSeq" id="WP_068301484.1">
    <property type="nucleotide sequence ID" value="NZ_FNAK01000008.1"/>
</dbReference>
<protein>
    <submittedName>
        <fullName evidence="1">DNA-3-methyladenine glycosylase I</fullName>
    </submittedName>
</protein>
<dbReference type="Pfam" id="PF03352">
    <property type="entry name" value="Adenine_glyco"/>
    <property type="match status" value="1"/>
</dbReference>
<dbReference type="OrthoDB" id="9795156at2"/>
<dbReference type="GO" id="GO:0008725">
    <property type="term" value="F:DNA-3-methyladenine glycosylase activity"/>
    <property type="evidence" value="ECO:0007669"/>
    <property type="project" value="InterPro"/>
</dbReference>
<evidence type="ECO:0000313" key="1">
    <source>
        <dbReference type="EMBL" id="SDE59151.1"/>
    </source>
</evidence>
<name>A0A1G7E645_9PROT</name>
<evidence type="ECO:0000313" key="2">
    <source>
        <dbReference type="Proteomes" id="UP000183685"/>
    </source>
</evidence>
<organism evidence="1 2">
    <name type="scientific">Kordiimonas lacus</name>
    <dbReference type="NCBI Taxonomy" id="637679"/>
    <lineage>
        <taxon>Bacteria</taxon>
        <taxon>Pseudomonadati</taxon>
        <taxon>Pseudomonadota</taxon>
        <taxon>Alphaproteobacteria</taxon>
        <taxon>Kordiimonadales</taxon>
        <taxon>Kordiimonadaceae</taxon>
        <taxon>Kordiimonas</taxon>
    </lineage>
</organism>
<sequence>MRTFAEILEIAADRKGSVEIVEGMLPEIKTPEELYGIPEDRILAGMTKAVFQAGFSWKVIDNKWSGFEEAFEGFVPVRWKFMSDDDLDSLIKDTRIVRNGPKILTVRDNAILVCDLEDEYGSAAKCIADWPAEDFVGLLEMLKKRGGRLGGMTGQIFLRYLGRDGWALSQDVVAALIREGVVDKAPTGKGAMRAVQAAFNDWAEESGRPFAHISRILSYTVG</sequence>
<dbReference type="Proteomes" id="UP000183685">
    <property type="component" value="Unassembled WGS sequence"/>
</dbReference>
<dbReference type="SUPFAM" id="SSF48150">
    <property type="entry name" value="DNA-glycosylase"/>
    <property type="match status" value="1"/>
</dbReference>
<reference evidence="1 2" key="1">
    <citation type="submission" date="2016-10" db="EMBL/GenBank/DDBJ databases">
        <authorList>
            <person name="de Groot N.N."/>
        </authorList>
    </citation>
    <scope>NUCLEOTIDE SEQUENCE [LARGE SCALE GENOMIC DNA]</scope>
    <source>
        <strain evidence="1 2">CGMCC 1.9109</strain>
    </source>
</reference>
<dbReference type="GO" id="GO:0006284">
    <property type="term" value="P:base-excision repair"/>
    <property type="evidence" value="ECO:0007669"/>
    <property type="project" value="InterPro"/>
</dbReference>
<keyword evidence="2" id="KW-1185">Reference proteome</keyword>
<dbReference type="InterPro" id="IPR011257">
    <property type="entry name" value="DNA_glycosylase"/>
</dbReference>
<dbReference type="InterPro" id="IPR005019">
    <property type="entry name" value="Adenine_glyco"/>
</dbReference>
<dbReference type="EMBL" id="FNAK01000008">
    <property type="protein sequence ID" value="SDE59151.1"/>
    <property type="molecule type" value="Genomic_DNA"/>
</dbReference>
<dbReference type="STRING" id="637679.GCA_001550055_00080"/>